<reference evidence="1" key="1">
    <citation type="submission" date="2014-05" db="EMBL/GenBank/DDBJ databases">
        <authorList>
            <person name="Chronopoulou M."/>
        </authorList>
    </citation>
    <scope>NUCLEOTIDE SEQUENCE</scope>
    <source>
        <tissue evidence="1">Whole organism</tissue>
    </source>
</reference>
<protein>
    <recommendedName>
        <fullName evidence="2">ShKT domain-containing protein</fullName>
    </recommendedName>
</protein>
<evidence type="ECO:0000313" key="1">
    <source>
        <dbReference type="EMBL" id="CDW40071.1"/>
    </source>
</evidence>
<accession>A0A0K2UQQ2</accession>
<name>A0A0K2UQQ2_LEPSM</name>
<sequence length="57" mass="6496">MINITYPSIHFAKCRDNNGACYRDSIEEYFEPQIANECPKSCAECDGLYQSCSLCIH</sequence>
<evidence type="ECO:0008006" key="2">
    <source>
        <dbReference type="Google" id="ProtNLM"/>
    </source>
</evidence>
<dbReference type="AlphaFoldDB" id="A0A0K2UQQ2"/>
<organism evidence="1">
    <name type="scientific">Lepeophtheirus salmonis</name>
    <name type="common">Salmon louse</name>
    <name type="synonym">Caligus salmonis</name>
    <dbReference type="NCBI Taxonomy" id="72036"/>
    <lineage>
        <taxon>Eukaryota</taxon>
        <taxon>Metazoa</taxon>
        <taxon>Ecdysozoa</taxon>
        <taxon>Arthropoda</taxon>
        <taxon>Crustacea</taxon>
        <taxon>Multicrustacea</taxon>
        <taxon>Hexanauplia</taxon>
        <taxon>Copepoda</taxon>
        <taxon>Siphonostomatoida</taxon>
        <taxon>Caligidae</taxon>
        <taxon>Lepeophtheirus</taxon>
    </lineage>
</organism>
<proteinExistence type="predicted"/>
<dbReference type="EMBL" id="HACA01022710">
    <property type="protein sequence ID" value="CDW40071.1"/>
    <property type="molecule type" value="Transcribed_RNA"/>
</dbReference>